<gene>
    <name evidence="1" type="ORF">ACFFJ8_22970</name>
</gene>
<comment type="caution">
    <text evidence="1">The sequence shown here is derived from an EMBL/GenBank/DDBJ whole genome shotgun (WGS) entry which is preliminary data.</text>
</comment>
<accession>A0ABV6JE88</accession>
<organism evidence="1 2">
    <name type="scientific">Paenibacillus mendelii</name>
    <dbReference type="NCBI Taxonomy" id="206163"/>
    <lineage>
        <taxon>Bacteria</taxon>
        <taxon>Bacillati</taxon>
        <taxon>Bacillota</taxon>
        <taxon>Bacilli</taxon>
        <taxon>Bacillales</taxon>
        <taxon>Paenibacillaceae</taxon>
        <taxon>Paenibacillus</taxon>
    </lineage>
</organism>
<proteinExistence type="predicted"/>
<dbReference type="EMBL" id="JBHLVF010000041">
    <property type="protein sequence ID" value="MFC0394215.1"/>
    <property type="molecule type" value="Genomic_DNA"/>
</dbReference>
<evidence type="ECO:0000313" key="1">
    <source>
        <dbReference type="EMBL" id="MFC0394215.1"/>
    </source>
</evidence>
<protein>
    <submittedName>
        <fullName evidence="1">Uncharacterized protein</fullName>
    </submittedName>
</protein>
<name>A0ABV6JE88_9BACL</name>
<reference evidence="1 2" key="1">
    <citation type="submission" date="2024-09" db="EMBL/GenBank/DDBJ databases">
        <authorList>
            <person name="Sun Q."/>
            <person name="Mori K."/>
        </authorList>
    </citation>
    <scope>NUCLEOTIDE SEQUENCE [LARGE SCALE GENOMIC DNA]</scope>
    <source>
        <strain evidence="1 2">CCM 4839</strain>
    </source>
</reference>
<evidence type="ECO:0000313" key="2">
    <source>
        <dbReference type="Proteomes" id="UP001589818"/>
    </source>
</evidence>
<keyword evidence="2" id="KW-1185">Reference proteome</keyword>
<sequence>MTVHMMKPPPEVIYERELEALRALDQGLKPMNWLLSPARGCDRPHVYFRHWLGAMNRLFGSSPSSMRQEVFVN</sequence>
<dbReference type="RefSeq" id="WP_204815374.1">
    <property type="nucleotide sequence ID" value="NZ_JANHOF010000001.1"/>
</dbReference>
<dbReference type="Proteomes" id="UP001589818">
    <property type="component" value="Unassembled WGS sequence"/>
</dbReference>